<evidence type="ECO:0000256" key="2">
    <source>
        <dbReference type="ARBA" id="ARBA00008644"/>
    </source>
</evidence>
<dbReference type="SMART" id="SM00386">
    <property type="entry name" value="HAT"/>
    <property type="match status" value="13"/>
</dbReference>
<dbReference type="Pfam" id="PF13432">
    <property type="entry name" value="TPR_16"/>
    <property type="match status" value="1"/>
</dbReference>
<feature type="compositionally biased region" description="Basic and acidic residues" evidence="7">
    <location>
        <begin position="32"/>
        <end position="45"/>
    </location>
</feature>
<keyword evidence="6" id="KW-0539">Nucleus</keyword>
<dbReference type="GO" id="GO:0000245">
    <property type="term" value="P:spliceosomal complex assembly"/>
    <property type="evidence" value="ECO:0007669"/>
    <property type="project" value="TreeGrafter"/>
</dbReference>
<dbReference type="Pfam" id="PF23231">
    <property type="entry name" value="HAT_Syf1_CNRKL1_C"/>
    <property type="match status" value="2"/>
</dbReference>
<reference evidence="9 10" key="1">
    <citation type="journal article" date="2019" name="Sci. Rep.">
        <title>A high-quality genome of Eragrostis curvula grass provides insights into Poaceae evolution and supports new strategies to enhance forage quality.</title>
        <authorList>
            <person name="Carballo J."/>
            <person name="Santos B.A.C.M."/>
            <person name="Zappacosta D."/>
            <person name="Garbus I."/>
            <person name="Selva J.P."/>
            <person name="Gallo C.A."/>
            <person name="Diaz A."/>
            <person name="Albertini E."/>
            <person name="Caccamo M."/>
            <person name="Echenique V."/>
        </authorList>
    </citation>
    <scope>NUCLEOTIDE SEQUENCE [LARGE SCALE GENOMIC DNA]</scope>
    <source>
        <strain evidence="10">cv. Victoria</strain>
        <tissue evidence="9">Leaf</tissue>
    </source>
</reference>
<protein>
    <recommendedName>
        <fullName evidence="8">Pre-mRNA-splicing factor Syf1/CRNKL1-like C-terminal HAT-repeats domain-containing protein</fullName>
    </recommendedName>
</protein>
<dbReference type="InterPro" id="IPR003107">
    <property type="entry name" value="HAT"/>
</dbReference>
<comment type="caution">
    <text evidence="9">The sequence shown here is derived from an EMBL/GenBank/DDBJ whole genome shotgun (WGS) entry which is preliminary data.</text>
</comment>
<keyword evidence="10" id="KW-1185">Reference proteome</keyword>
<dbReference type="SUPFAM" id="SSF48452">
    <property type="entry name" value="TPR-like"/>
    <property type="match status" value="2"/>
</dbReference>
<accession>A0A5J9TSU7</accession>
<sequence length="571" mass="65225">MATTGSGRRGGTLRVKNKNPSEVQITAEQLLREARESQKPDEPRPPCRGIADAEELSEYRLRKRQEFEALVRRRAGAGASYAWARYAAWEESQRDMPRTRSVFERALLDAAARRDHALWAGYAEFEARNGRLGRARAVLDRAVAALPSADDLWRKRAQTEEALGCVVGARVVFERWTARMPRAAAWEAYADLEVRHGEVARARAVYKRLVLEHPGADAFLRYAEFESRHGEASAARAVYERAVGTVDLTEDDAAERLLLSFAGFEENCQAHDRARVVYGLGLERLPESSADELHRRFIAFLRRFGHPAEIEDAVTAKRRAQYEAAVAADPLCYDAWFDLIKLEETTGNKDRVRAVYDRAVANVPPAAAEEKRHWRRYIYLWLMRALYEELDARDTDRARAAYAACLRLVPHRKFSSSKLWIMAAQLEIRHKDLPAARRVLGNAIGLAPKDKIFAKYIDMELRLGNVDRCRVLYQKYVEWAPASRRAWMGYVEMEKSLGEDDRARAIYKLAMDQLPAVDVQGAFPRKEEDVPVEQSNVTAKRKRPDLKILEAAYQWKLQKRVHEANPSLFVC</sequence>
<dbReference type="EMBL" id="RWGY01000031">
    <property type="protein sequence ID" value="TVU14424.1"/>
    <property type="molecule type" value="Genomic_DNA"/>
</dbReference>
<dbReference type="OrthoDB" id="541719at2759"/>
<dbReference type="InterPro" id="IPR055430">
    <property type="entry name" value="HAT_Syf1_CNRKL1_C"/>
</dbReference>
<comment type="similarity">
    <text evidence="2">Belongs to the crooked-neck family.</text>
</comment>
<dbReference type="AlphaFoldDB" id="A0A5J9TSU7"/>
<dbReference type="Gene3D" id="1.25.40.10">
    <property type="entry name" value="Tetratricopeptide repeat domain"/>
    <property type="match status" value="3"/>
</dbReference>
<evidence type="ECO:0000256" key="6">
    <source>
        <dbReference type="ARBA" id="ARBA00023242"/>
    </source>
</evidence>
<feature type="region of interest" description="Disordered" evidence="7">
    <location>
        <begin position="1"/>
        <end position="24"/>
    </location>
</feature>
<feature type="region of interest" description="Disordered" evidence="7">
    <location>
        <begin position="32"/>
        <end position="51"/>
    </location>
</feature>
<feature type="domain" description="Pre-mRNA-splicing factor Syf1/CRNKL1-like C-terminal HAT-repeats" evidence="8">
    <location>
        <begin position="92"/>
        <end position="207"/>
    </location>
</feature>
<evidence type="ECO:0000256" key="4">
    <source>
        <dbReference type="ARBA" id="ARBA00022737"/>
    </source>
</evidence>
<evidence type="ECO:0000259" key="8">
    <source>
        <dbReference type="Pfam" id="PF23231"/>
    </source>
</evidence>
<dbReference type="GO" id="GO:0000974">
    <property type="term" value="C:Prp19 complex"/>
    <property type="evidence" value="ECO:0007669"/>
    <property type="project" value="TreeGrafter"/>
</dbReference>
<dbReference type="GO" id="GO:0071007">
    <property type="term" value="C:U2-type catalytic step 2 spliceosome"/>
    <property type="evidence" value="ECO:0007669"/>
    <property type="project" value="TreeGrafter"/>
</dbReference>
<dbReference type="PANTHER" id="PTHR11246:SF3">
    <property type="entry name" value="CROOKED NECK-LIKE PROTEIN 1"/>
    <property type="match status" value="1"/>
</dbReference>
<comment type="subcellular location">
    <subcellularLocation>
        <location evidence="1">Nucleus</location>
    </subcellularLocation>
</comment>
<gene>
    <name evidence="9" type="ORF">EJB05_37892</name>
</gene>
<keyword evidence="4" id="KW-0677">Repeat</keyword>
<organism evidence="9 10">
    <name type="scientific">Eragrostis curvula</name>
    <name type="common">weeping love grass</name>
    <dbReference type="NCBI Taxonomy" id="38414"/>
    <lineage>
        <taxon>Eukaryota</taxon>
        <taxon>Viridiplantae</taxon>
        <taxon>Streptophyta</taxon>
        <taxon>Embryophyta</taxon>
        <taxon>Tracheophyta</taxon>
        <taxon>Spermatophyta</taxon>
        <taxon>Magnoliopsida</taxon>
        <taxon>Liliopsida</taxon>
        <taxon>Poales</taxon>
        <taxon>Poaceae</taxon>
        <taxon>PACMAD clade</taxon>
        <taxon>Chloridoideae</taxon>
        <taxon>Eragrostideae</taxon>
        <taxon>Eragrostidinae</taxon>
        <taxon>Eragrostis</taxon>
    </lineage>
</organism>
<evidence type="ECO:0000313" key="9">
    <source>
        <dbReference type="EMBL" id="TVU14424.1"/>
    </source>
</evidence>
<name>A0A5J9TSU7_9POAL</name>
<dbReference type="InterPro" id="IPR011990">
    <property type="entry name" value="TPR-like_helical_dom_sf"/>
</dbReference>
<dbReference type="FunFam" id="1.25.40.10:FF:000072">
    <property type="entry name" value="Crooked neck-like protein 1"/>
    <property type="match status" value="1"/>
</dbReference>
<dbReference type="PANTHER" id="PTHR11246">
    <property type="entry name" value="PRE-MRNA SPLICING FACTOR"/>
    <property type="match status" value="1"/>
</dbReference>
<proteinExistence type="inferred from homology"/>
<dbReference type="GO" id="GO:0071014">
    <property type="term" value="C:post-mRNA release spliceosomal complex"/>
    <property type="evidence" value="ECO:0007669"/>
    <property type="project" value="TreeGrafter"/>
</dbReference>
<dbReference type="InterPro" id="IPR045075">
    <property type="entry name" value="Syf1-like"/>
</dbReference>
<dbReference type="Proteomes" id="UP000324897">
    <property type="component" value="Unassembled WGS sequence"/>
</dbReference>
<feature type="domain" description="Pre-mRNA-splicing factor Syf1/CRNKL1-like C-terminal HAT-repeats" evidence="8">
    <location>
        <begin position="377"/>
        <end position="536"/>
    </location>
</feature>
<feature type="non-terminal residue" evidence="9">
    <location>
        <position position="1"/>
    </location>
</feature>
<dbReference type="Gramene" id="TVU14424">
    <property type="protein sequence ID" value="TVU14424"/>
    <property type="gene ID" value="EJB05_37892"/>
</dbReference>
<dbReference type="GO" id="GO:0071011">
    <property type="term" value="C:precatalytic spliceosome"/>
    <property type="evidence" value="ECO:0007669"/>
    <property type="project" value="TreeGrafter"/>
</dbReference>
<evidence type="ECO:0000256" key="7">
    <source>
        <dbReference type="SAM" id="MobiDB-lite"/>
    </source>
</evidence>
<keyword evidence="3" id="KW-0507">mRNA processing</keyword>
<evidence type="ECO:0000256" key="1">
    <source>
        <dbReference type="ARBA" id="ARBA00004123"/>
    </source>
</evidence>
<evidence type="ECO:0000256" key="3">
    <source>
        <dbReference type="ARBA" id="ARBA00022664"/>
    </source>
</evidence>
<evidence type="ECO:0000256" key="5">
    <source>
        <dbReference type="ARBA" id="ARBA00023187"/>
    </source>
</evidence>
<keyword evidence="5" id="KW-0508">mRNA splicing</keyword>
<evidence type="ECO:0000313" key="10">
    <source>
        <dbReference type="Proteomes" id="UP000324897"/>
    </source>
</evidence>